<dbReference type="EMBL" id="CAJGYM010000108">
    <property type="protein sequence ID" value="CAD6197876.1"/>
    <property type="molecule type" value="Genomic_DNA"/>
</dbReference>
<comment type="caution">
    <text evidence="2">The sequence shown here is derived from an EMBL/GenBank/DDBJ whole genome shotgun (WGS) entry which is preliminary data.</text>
</comment>
<gene>
    <name evidence="2" type="ORF">CAUJ_LOCUS13783</name>
</gene>
<feature type="region of interest" description="Disordered" evidence="1">
    <location>
        <begin position="1"/>
        <end position="20"/>
    </location>
</feature>
<reference evidence="2" key="1">
    <citation type="submission" date="2020-10" db="EMBL/GenBank/DDBJ databases">
        <authorList>
            <person name="Kikuchi T."/>
        </authorList>
    </citation>
    <scope>NUCLEOTIDE SEQUENCE</scope>
    <source>
        <strain evidence="2">NKZ352</strain>
    </source>
</reference>
<evidence type="ECO:0000256" key="1">
    <source>
        <dbReference type="SAM" id="MobiDB-lite"/>
    </source>
</evidence>
<feature type="region of interest" description="Disordered" evidence="1">
    <location>
        <begin position="55"/>
        <end position="89"/>
    </location>
</feature>
<feature type="compositionally biased region" description="Polar residues" evidence="1">
    <location>
        <begin position="55"/>
        <end position="82"/>
    </location>
</feature>
<sequence>MAMLRGIASPGLGMPTRQQYYDDEPYQANAAQLRPFATHHMERRESGTLIPISQRSLATSTPFGSAPTSHSIFGSPMPTNSPRKMPQQPLPFNIQATVSQLGGPRLSLFFNRTTAGGAKLDPTW</sequence>
<dbReference type="Proteomes" id="UP000835052">
    <property type="component" value="Unassembled WGS sequence"/>
</dbReference>
<protein>
    <submittedName>
        <fullName evidence="2">Uncharacterized protein</fullName>
    </submittedName>
</protein>
<keyword evidence="3" id="KW-1185">Reference proteome</keyword>
<name>A0A8S1HPE1_9PELO</name>
<proteinExistence type="predicted"/>
<evidence type="ECO:0000313" key="3">
    <source>
        <dbReference type="Proteomes" id="UP000835052"/>
    </source>
</evidence>
<evidence type="ECO:0000313" key="2">
    <source>
        <dbReference type="EMBL" id="CAD6197876.1"/>
    </source>
</evidence>
<organism evidence="2 3">
    <name type="scientific">Caenorhabditis auriculariae</name>
    <dbReference type="NCBI Taxonomy" id="2777116"/>
    <lineage>
        <taxon>Eukaryota</taxon>
        <taxon>Metazoa</taxon>
        <taxon>Ecdysozoa</taxon>
        <taxon>Nematoda</taxon>
        <taxon>Chromadorea</taxon>
        <taxon>Rhabditida</taxon>
        <taxon>Rhabditina</taxon>
        <taxon>Rhabditomorpha</taxon>
        <taxon>Rhabditoidea</taxon>
        <taxon>Rhabditidae</taxon>
        <taxon>Peloderinae</taxon>
        <taxon>Caenorhabditis</taxon>
    </lineage>
</organism>
<accession>A0A8S1HPE1</accession>
<dbReference type="OrthoDB" id="5868854at2759"/>
<dbReference type="AlphaFoldDB" id="A0A8S1HPE1"/>